<evidence type="ECO:0000313" key="10">
    <source>
        <dbReference type="Proteomes" id="UP001054837"/>
    </source>
</evidence>
<sequence>MKKIKFAVCTLTPFLLLPLALSPYQESKCAYVILWMAVYWCLEPVHLAVTALLPVVLMPMMGILTGEEVCSSYMKEVLMMFLGGLAVAVAVEHCNLHERLALKVLMLLGTDTKWLMLGFMLTTMFLSMWISNTATTAMMVPIVEAVMSELKSSIGRTEPDSGAPMDLNSLNKALLLSIAYSANCGGTGTVTGTSPNMILKGFVEEHYPENWELTFASWMGYNIPGMLICVLISWLVLQITYVPCWRKQSEESKRRVRKVITARFTELGPITFHESAVLCLFVLLVLLWTFREPKFMSGWADLISTETRIGDAVPAVAILFLLFLFPAEPWRIRDSPALLKWSAVQFKVPWGLIILLGGGFALAKGTQKSGLSKWLGVQMTQLSFLSPATVLFILCIFTAGLTEIISNSTVTTILLPVVSQMAIAFQIHPLYLMLPVAVASSYAFMLPVATGPNAIVFDTGYVNTMDMVKPGIIMNIICCCVQMFMINTLGTFMFGLNSFPSWANGSYSQLPTENWTLPFNTSNKIT</sequence>
<evidence type="ECO:0000256" key="1">
    <source>
        <dbReference type="ARBA" id="ARBA00004141"/>
    </source>
</evidence>
<feature type="transmembrane region" description="Helical" evidence="7">
    <location>
        <begin position="114"/>
        <end position="131"/>
    </location>
</feature>
<dbReference type="Pfam" id="PF00939">
    <property type="entry name" value="Na_sulph_symp"/>
    <property type="match status" value="1"/>
</dbReference>
<feature type="transmembrane region" description="Helical" evidence="7">
    <location>
        <begin position="264"/>
        <end position="289"/>
    </location>
</feature>
<comment type="subcellular location">
    <subcellularLocation>
        <location evidence="1">Membrane</location>
        <topology evidence="1">Multi-pass membrane protein</topology>
    </subcellularLocation>
</comment>
<keyword evidence="5 7" id="KW-1133">Transmembrane helix</keyword>
<evidence type="ECO:0000256" key="8">
    <source>
        <dbReference type="SAM" id="SignalP"/>
    </source>
</evidence>
<dbReference type="AlphaFoldDB" id="A0AAV4RJH5"/>
<protein>
    <recommendedName>
        <fullName evidence="11">Solute carrier family 13 member 5</fullName>
    </recommendedName>
</protein>
<feature type="transmembrane region" description="Helical" evidence="7">
    <location>
        <begin position="430"/>
        <end position="452"/>
    </location>
</feature>
<dbReference type="EMBL" id="BPLQ01006238">
    <property type="protein sequence ID" value="GIY20916.1"/>
    <property type="molecule type" value="Genomic_DNA"/>
</dbReference>
<keyword evidence="10" id="KW-1185">Reference proteome</keyword>
<evidence type="ECO:0000256" key="6">
    <source>
        <dbReference type="ARBA" id="ARBA00023136"/>
    </source>
</evidence>
<evidence type="ECO:0000313" key="9">
    <source>
        <dbReference type="EMBL" id="GIY20916.1"/>
    </source>
</evidence>
<dbReference type="PANTHER" id="PTHR10283:SF82">
    <property type="entry name" value="SOLUTE CARRIER FAMILY 13 MEMBER 2"/>
    <property type="match status" value="1"/>
</dbReference>
<dbReference type="CDD" id="cd01115">
    <property type="entry name" value="SLC13_permease"/>
    <property type="match status" value="1"/>
</dbReference>
<feature type="transmembrane region" description="Helical" evidence="7">
    <location>
        <begin position="45"/>
        <end position="65"/>
    </location>
</feature>
<feature type="transmembrane region" description="Helical" evidence="7">
    <location>
        <begin position="472"/>
        <end position="496"/>
    </location>
</feature>
<feature type="transmembrane region" description="Helical" evidence="7">
    <location>
        <begin position="218"/>
        <end position="243"/>
    </location>
</feature>
<proteinExistence type="inferred from homology"/>
<feature type="transmembrane region" description="Helical" evidence="7">
    <location>
        <begin position="77"/>
        <end position="94"/>
    </location>
</feature>
<dbReference type="NCBIfam" id="TIGR00785">
    <property type="entry name" value="dass"/>
    <property type="match status" value="1"/>
</dbReference>
<dbReference type="PANTHER" id="PTHR10283">
    <property type="entry name" value="SOLUTE CARRIER FAMILY 13 MEMBER"/>
    <property type="match status" value="1"/>
</dbReference>
<accession>A0AAV4RJH5</accession>
<evidence type="ECO:0000256" key="7">
    <source>
        <dbReference type="SAM" id="Phobius"/>
    </source>
</evidence>
<evidence type="ECO:0000256" key="3">
    <source>
        <dbReference type="ARBA" id="ARBA00022448"/>
    </source>
</evidence>
<reference evidence="9 10" key="1">
    <citation type="submission" date="2021-06" db="EMBL/GenBank/DDBJ databases">
        <title>Caerostris darwini draft genome.</title>
        <authorList>
            <person name="Kono N."/>
            <person name="Arakawa K."/>
        </authorList>
    </citation>
    <scope>NUCLEOTIDE SEQUENCE [LARGE SCALE GENOMIC DNA]</scope>
</reference>
<organism evidence="9 10">
    <name type="scientific">Caerostris darwini</name>
    <dbReference type="NCBI Taxonomy" id="1538125"/>
    <lineage>
        <taxon>Eukaryota</taxon>
        <taxon>Metazoa</taxon>
        <taxon>Ecdysozoa</taxon>
        <taxon>Arthropoda</taxon>
        <taxon>Chelicerata</taxon>
        <taxon>Arachnida</taxon>
        <taxon>Araneae</taxon>
        <taxon>Araneomorphae</taxon>
        <taxon>Entelegynae</taxon>
        <taxon>Araneoidea</taxon>
        <taxon>Araneidae</taxon>
        <taxon>Caerostris</taxon>
    </lineage>
</organism>
<keyword evidence="3" id="KW-0813">Transport</keyword>
<feature type="transmembrane region" description="Helical" evidence="7">
    <location>
        <begin position="348"/>
        <end position="365"/>
    </location>
</feature>
<evidence type="ECO:0008006" key="11">
    <source>
        <dbReference type="Google" id="ProtNLM"/>
    </source>
</evidence>
<evidence type="ECO:0000256" key="5">
    <source>
        <dbReference type="ARBA" id="ARBA00022989"/>
    </source>
</evidence>
<keyword evidence="4 7" id="KW-0812">Transmembrane</keyword>
<evidence type="ECO:0000256" key="4">
    <source>
        <dbReference type="ARBA" id="ARBA00022692"/>
    </source>
</evidence>
<dbReference type="InterPro" id="IPR031312">
    <property type="entry name" value="Na/sul_symport_CS"/>
</dbReference>
<comment type="similarity">
    <text evidence="2">Belongs to the SLC13A/DASS transporter (TC 2.A.47) family. NADC subfamily.</text>
</comment>
<dbReference type="GO" id="GO:0015137">
    <property type="term" value="F:citrate transmembrane transporter activity"/>
    <property type="evidence" value="ECO:0007669"/>
    <property type="project" value="TreeGrafter"/>
</dbReference>
<evidence type="ECO:0000256" key="2">
    <source>
        <dbReference type="ARBA" id="ARBA00006772"/>
    </source>
</evidence>
<dbReference type="GO" id="GO:0005886">
    <property type="term" value="C:plasma membrane"/>
    <property type="evidence" value="ECO:0007669"/>
    <property type="project" value="TreeGrafter"/>
</dbReference>
<feature type="transmembrane region" description="Helical" evidence="7">
    <location>
        <begin position="385"/>
        <end position="418"/>
    </location>
</feature>
<gene>
    <name evidence="9" type="primary">SLC13A5</name>
    <name evidence="9" type="ORF">CDAR_582221</name>
</gene>
<dbReference type="InterPro" id="IPR001898">
    <property type="entry name" value="SLC13A/DASS"/>
</dbReference>
<comment type="caution">
    <text evidence="9">The sequence shown here is derived from an EMBL/GenBank/DDBJ whole genome shotgun (WGS) entry which is preliminary data.</text>
</comment>
<name>A0AAV4RJH5_9ARAC</name>
<feature type="signal peptide" evidence="8">
    <location>
        <begin position="1"/>
        <end position="22"/>
    </location>
</feature>
<dbReference type="Proteomes" id="UP001054837">
    <property type="component" value="Unassembled WGS sequence"/>
</dbReference>
<feature type="chain" id="PRO_5043484094" description="Solute carrier family 13 member 5" evidence="8">
    <location>
        <begin position="23"/>
        <end position="526"/>
    </location>
</feature>
<dbReference type="PROSITE" id="PS01271">
    <property type="entry name" value="NA_SULFATE"/>
    <property type="match status" value="1"/>
</dbReference>
<keyword evidence="8" id="KW-0732">Signal</keyword>
<dbReference type="GO" id="GO:0015141">
    <property type="term" value="F:succinate transmembrane transporter activity"/>
    <property type="evidence" value="ECO:0007669"/>
    <property type="project" value="TreeGrafter"/>
</dbReference>
<keyword evidence="6 7" id="KW-0472">Membrane</keyword>
<feature type="transmembrane region" description="Helical" evidence="7">
    <location>
        <begin position="309"/>
        <end position="327"/>
    </location>
</feature>